<dbReference type="Pfam" id="PF13560">
    <property type="entry name" value="HTH_31"/>
    <property type="match status" value="1"/>
</dbReference>
<dbReference type="EMBL" id="JALHLG010000005">
    <property type="protein sequence ID" value="MCJ2186010.1"/>
    <property type="molecule type" value="Genomic_DNA"/>
</dbReference>
<dbReference type="InterPro" id="IPR010982">
    <property type="entry name" value="Lambda_DNA-bd_dom_sf"/>
</dbReference>
<dbReference type="InterPro" id="IPR001387">
    <property type="entry name" value="Cro/C1-type_HTH"/>
</dbReference>
<dbReference type="Proteomes" id="UP001202281">
    <property type="component" value="Unassembled WGS sequence"/>
</dbReference>
<dbReference type="InterPro" id="IPR041413">
    <property type="entry name" value="MLTR_LBD"/>
</dbReference>
<keyword evidence="3" id="KW-1185">Reference proteome</keyword>
<protein>
    <submittedName>
        <fullName evidence="2">Helix-turn-helix transcriptional regulator</fullName>
    </submittedName>
</protein>
<evidence type="ECO:0000313" key="2">
    <source>
        <dbReference type="EMBL" id="MCJ2186010.1"/>
    </source>
</evidence>
<dbReference type="CDD" id="cd00093">
    <property type="entry name" value="HTH_XRE"/>
    <property type="match status" value="1"/>
</dbReference>
<dbReference type="SMART" id="SM00530">
    <property type="entry name" value="HTH_XRE"/>
    <property type="match status" value="1"/>
</dbReference>
<gene>
    <name evidence="2" type="ORF">MTR66_04190</name>
</gene>
<dbReference type="RefSeq" id="WP_243918187.1">
    <property type="nucleotide sequence ID" value="NZ_JALHLG010000005.1"/>
</dbReference>
<sequence>MQTDEQRDLLGAFVRQRRESMAPQGLARRRRTPGLRREELAERAAISTTWVTWIEQGRAVRPSAETLARLAEGLALSLAERRYLFELAGRRDPSAPGAGDAGAAPPSIAALVGSLAWPAYALDPAWSVCCANAAARTLFTGLFDEGPAPNLLVYAFTHPAAHALMPDWGTRVRRLLAEFRHDYSRTMRDPRVKATVEWLLANSPEFLESWENQSVLTREGGSRAFRGPDGGMAEYIQHTLADVERGDFRVVFLEPAGAGEGAKA</sequence>
<dbReference type="PROSITE" id="PS50943">
    <property type="entry name" value="HTH_CROC1"/>
    <property type="match status" value="1"/>
</dbReference>
<comment type="caution">
    <text evidence="2">The sequence shown here is derived from an EMBL/GenBank/DDBJ whole genome shotgun (WGS) entry which is preliminary data.</text>
</comment>
<dbReference type="PANTHER" id="PTHR35010:SF2">
    <property type="entry name" value="BLL4672 PROTEIN"/>
    <property type="match status" value="1"/>
</dbReference>
<proteinExistence type="predicted"/>
<feature type="domain" description="HTH cro/C1-type" evidence="1">
    <location>
        <begin position="26"/>
        <end position="81"/>
    </location>
</feature>
<evidence type="ECO:0000313" key="3">
    <source>
        <dbReference type="Proteomes" id="UP001202281"/>
    </source>
</evidence>
<dbReference type="Gene3D" id="3.30.450.180">
    <property type="match status" value="1"/>
</dbReference>
<evidence type="ECO:0000259" key="1">
    <source>
        <dbReference type="PROSITE" id="PS50943"/>
    </source>
</evidence>
<dbReference type="SUPFAM" id="SSF47413">
    <property type="entry name" value="lambda repressor-like DNA-binding domains"/>
    <property type="match status" value="1"/>
</dbReference>
<dbReference type="Pfam" id="PF17765">
    <property type="entry name" value="MLTR_LBD"/>
    <property type="match status" value="1"/>
</dbReference>
<dbReference type="PANTHER" id="PTHR35010">
    <property type="entry name" value="BLL4672 PROTEIN-RELATED"/>
    <property type="match status" value="1"/>
</dbReference>
<name>A0ABT0BLS1_9SPHN</name>
<organism evidence="2 3">
    <name type="scientific">Novosphingobium beihaiensis</name>
    <dbReference type="NCBI Taxonomy" id="2930389"/>
    <lineage>
        <taxon>Bacteria</taxon>
        <taxon>Pseudomonadati</taxon>
        <taxon>Pseudomonadota</taxon>
        <taxon>Alphaproteobacteria</taxon>
        <taxon>Sphingomonadales</taxon>
        <taxon>Sphingomonadaceae</taxon>
        <taxon>Novosphingobium</taxon>
    </lineage>
</organism>
<dbReference type="Gene3D" id="1.10.260.40">
    <property type="entry name" value="lambda repressor-like DNA-binding domains"/>
    <property type="match status" value="1"/>
</dbReference>
<reference evidence="2 3" key="1">
    <citation type="submission" date="2022-04" db="EMBL/GenBank/DDBJ databases">
        <title>Identification of a novel bacterium isolated from mangrove sediments.</title>
        <authorList>
            <person name="Pan X."/>
        </authorList>
    </citation>
    <scope>NUCLEOTIDE SEQUENCE [LARGE SCALE GENOMIC DNA]</scope>
    <source>
        <strain evidence="2 3">B2638</strain>
    </source>
</reference>
<accession>A0ABT0BLS1</accession>